<comment type="similarity">
    <text evidence="4">Belongs to the TonB-dependent receptor family.</text>
</comment>
<comment type="caution">
    <text evidence="7">The sequence shown here is derived from an EMBL/GenBank/DDBJ whole genome shotgun (WGS) entry which is preliminary data.</text>
</comment>
<dbReference type="EMBL" id="BAABFT010000003">
    <property type="protein sequence ID" value="GAA4317810.1"/>
    <property type="molecule type" value="Genomic_DNA"/>
</dbReference>
<evidence type="ECO:0000256" key="4">
    <source>
        <dbReference type="RuleBase" id="RU003357"/>
    </source>
</evidence>
<evidence type="ECO:0000313" key="8">
    <source>
        <dbReference type="Proteomes" id="UP001500582"/>
    </source>
</evidence>
<dbReference type="PANTHER" id="PTHR40980">
    <property type="entry name" value="PLUG DOMAIN-CONTAINING PROTEIN"/>
    <property type="match status" value="1"/>
</dbReference>
<keyword evidence="7" id="KW-0675">Receptor</keyword>
<evidence type="ECO:0000256" key="3">
    <source>
        <dbReference type="ARBA" id="ARBA00023237"/>
    </source>
</evidence>
<keyword evidence="2 4" id="KW-0472">Membrane</keyword>
<dbReference type="Pfam" id="PF07715">
    <property type="entry name" value="Plug"/>
    <property type="match status" value="1"/>
</dbReference>
<dbReference type="RefSeq" id="WP_345210458.1">
    <property type="nucleotide sequence ID" value="NZ_BAABFT010000003.1"/>
</dbReference>
<dbReference type="SUPFAM" id="SSF56935">
    <property type="entry name" value="Porins"/>
    <property type="match status" value="1"/>
</dbReference>
<evidence type="ECO:0000313" key="7">
    <source>
        <dbReference type="EMBL" id="GAA4317810.1"/>
    </source>
</evidence>
<dbReference type="Pfam" id="PF13620">
    <property type="entry name" value="CarboxypepD_reg"/>
    <property type="match status" value="1"/>
</dbReference>
<dbReference type="Proteomes" id="UP001500582">
    <property type="component" value="Unassembled WGS sequence"/>
</dbReference>
<evidence type="ECO:0000259" key="5">
    <source>
        <dbReference type="Pfam" id="PF00593"/>
    </source>
</evidence>
<gene>
    <name evidence="7" type="ORF">GCM10023149_15540</name>
</gene>
<comment type="subcellular location">
    <subcellularLocation>
        <location evidence="1 4">Cell outer membrane</location>
    </subcellularLocation>
</comment>
<dbReference type="InterPro" id="IPR037066">
    <property type="entry name" value="Plug_dom_sf"/>
</dbReference>
<protein>
    <submittedName>
        <fullName evidence="7">TonB-dependent receptor</fullName>
    </submittedName>
</protein>
<dbReference type="InterPro" id="IPR000531">
    <property type="entry name" value="Beta-barrel_TonB"/>
</dbReference>
<dbReference type="Gene3D" id="2.60.40.1120">
    <property type="entry name" value="Carboxypeptidase-like, regulatory domain"/>
    <property type="match status" value="1"/>
</dbReference>
<keyword evidence="4" id="KW-0798">TonB box</keyword>
<dbReference type="SUPFAM" id="SSF49464">
    <property type="entry name" value="Carboxypeptidase regulatory domain-like"/>
    <property type="match status" value="1"/>
</dbReference>
<dbReference type="InterPro" id="IPR012910">
    <property type="entry name" value="Plug_dom"/>
</dbReference>
<organism evidence="7 8">
    <name type="scientific">Mucilaginibacter gynuensis</name>
    <dbReference type="NCBI Taxonomy" id="1302236"/>
    <lineage>
        <taxon>Bacteria</taxon>
        <taxon>Pseudomonadati</taxon>
        <taxon>Bacteroidota</taxon>
        <taxon>Sphingobacteriia</taxon>
        <taxon>Sphingobacteriales</taxon>
        <taxon>Sphingobacteriaceae</taxon>
        <taxon>Mucilaginibacter</taxon>
    </lineage>
</organism>
<feature type="domain" description="TonB-dependent receptor-like beta-barrel" evidence="5">
    <location>
        <begin position="548"/>
        <end position="980"/>
    </location>
</feature>
<feature type="domain" description="TonB-dependent receptor plug" evidence="6">
    <location>
        <begin position="203"/>
        <end position="292"/>
    </location>
</feature>
<reference evidence="8" key="1">
    <citation type="journal article" date="2019" name="Int. J. Syst. Evol. Microbiol.">
        <title>The Global Catalogue of Microorganisms (GCM) 10K type strain sequencing project: providing services to taxonomists for standard genome sequencing and annotation.</title>
        <authorList>
            <consortium name="The Broad Institute Genomics Platform"/>
            <consortium name="The Broad Institute Genome Sequencing Center for Infectious Disease"/>
            <person name="Wu L."/>
            <person name="Ma J."/>
        </authorList>
    </citation>
    <scope>NUCLEOTIDE SEQUENCE [LARGE SCALE GENOMIC DNA]</scope>
    <source>
        <strain evidence="8">JCM 17705</strain>
    </source>
</reference>
<evidence type="ECO:0000259" key="6">
    <source>
        <dbReference type="Pfam" id="PF07715"/>
    </source>
</evidence>
<dbReference type="Gene3D" id="2.170.130.10">
    <property type="entry name" value="TonB-dependent receptor, plug domain"/>
    <property type="match status" value="1"/>
</dbReference>
<name>A0ABP8G5L6_9SPHI</name>
<dbReference type="InterPro" id="IPR036942">
    <property type="entry name" value="Beta-barrel_TonB_sf"/>
</dbReference>
<evidence type="ECO:0000256" key="1">
    <source>
        <dbReference type="ARBA" id="ARBA00004442"/>
    </source>
</evidence>
<keyword evidence="8" id="KW-1185">Reference proteome</keyword>
<keyword evidence="3" id="KW-0998">Cell outer membrane</keyword>
<evidence type="ECO:0000256" key="2">
    <source>
        <dbReference type="ARBA" id="ARBA00023136"/>
    </source>
</evidence>
<dbReference type="Pfam" id="PF00593">
    <property type="entry name" value="TonB_dep_Rec_b-barrel"/>
    <property type="match status" value="1"/>
</dbReference>
<accession>A0ABP8G5L6</accession>
<proteinExistence type="inferred from homology"/>
<dbReference type="InterPro" id="IPR008969">
    <property type="entry name" value="CarboxyPept-like_regulatory"/>
</dbReference>
<sequence length="1036" mass="116967">MFAQAYATITDPISVSYSKVKATTLIKAIDQQTAYQFFFDDELNTIELENINFKKAPMGKLLEELSRSGLKFTRINKNITVAYSKPEPKKKAAPGRLSGKIIDEKGESLPGASVKVIETGLAMQSSVDGTYQFSLAPGTYTLEVSYVSFQTKRIADIVVKDNQLTKLDVVLNVSTSALSEVVIQSSYRKESINGLYAQQKNGASMTNGISAEQIARTPDNNIGAVLKRVSGVNTIDNKYVVVRGMTERYNQAMIDGIIVPSTDMNRRNFSFDVIPAELVSNVVVNKTATPDVSSEFSGGQVTVNTLAIPEQNFISFTLGTGYNSRTTGKDFLVAGGRGKYDYWGFDDGRRKEPVGLKGWVFGDKGDDPRQYVPEAIEQGKQLKAQSFAVAKSTALPNQNYRLSVGRLYNLQQDLKLGFVAGLTYRNTQENNPFETVRNLSGGGNYIDSAELRGTGNAYKFNTTLGGLLNFGLQGEKFKIVSRNLYTRMLNDELYETYNYSEDAGAKQRDLFQDPVFTDILQNKLEGEHTIGKSGLLLNWSTAITNINQDHKDLRNFSYSKVKAPGTYYQSPNVDASNTIPSPYEYDYRLWTDVSEHDYNWMLNLSQPFNFLKDKSLVKVGYTGWYKKRAQSNVLARTYRQAGGTSDFNDFYENIMTPEKMGYGLNQAYYFVDAENGGDQYSGASKYHAVFLMLDQRFFKKLRVVYGVRAENFNLRNSQLAAIRYNETHPNNLKPILNGEKNWSFLPSINATYSLTPQMNVRAAYSTTMVRPDFRETAAFAFPDPLLQGSVSGGNIVSTKIRNYDIRYEWYPTAGEIISVSGFYKEFDRPVELVRQQIAAFYIFKNQKSARNTGFEVEFRKSLNFLADYKWLSNFSLFGNATFMKSEVTGVTTNAAGEEIEYKVKRALYGQAPYIINGGISYYSDFGGFNLVYNRTGYRTNYANADPTTTEFENDRHILDLQLSAKLLKRKAEIRLNISNLLDNESMFYRINRYKQDADKLEVVLSEGSNKYEKGTDFERYRIKYGRTASLTFTYNF</sequence>
<dbReference type="PANTHER" id="PTHR40980:SF4">
    <property type="entry name" value="TONB-DEPENDENT RECEPTOR-LIKE BETA-BARREL DOMAIN-CONTAINING PROTEIN"/>
    <property type="match status" value="1"/>
</dbReference>
<dbReference type="Gene3D" id="2.40.170.20">
    <property type="entry name" value="TonB-dependent receptor, beta-barrel domain"/>
    <property type="match status" value="1"/>
</dbReference>